<reference evidence="4" key="1">
    <citation type="submission" date="2021-06" db="EMBL/GenBank/DDBJ databases">
        <authorList>
            <person name="Kallberg Y."/>
            <person name="Tangrot J."/>
            <person name="Rosling A."/>
        </authorList>
    </citation>
    <scope>NUCLEOTIDE SEQUENCE</scope>
    <source>
        <strain evidence="4">UK204</strain>
    </source>
</reference>
<dbReference type="InterPro" id="IPR008251">
    <property type="entry name" value="Chromo_shadow_dom"/>
</dbReference>
<dbReference type="SMART" id="SM00300">
    <property type="entry name" value="ChSh"/>
    <property type="match status" value="1"/>
</dbReference>
<dbReference type="Proteomes" id="UP000789570">
    <property type="component" value="Unassembled WGS sequence"/>
</dbReference>
<dbReference type="CDD" id="cd00024">
    <property type="entry name" value="CD_CSD"/>
    <property type="match status" value="1"/>
</dbReference>
<dbReference type="SUPFAM" id="SSF54160">
    <property type="entry name" value="Chromo domain-like"/>
    <property type="match status" value="2"/>
</dbReference>
<dbReference type="InterPro" id="IPR016197">
    <property type="entry name" value="Chromo-like_dom_sf"/>
</dbReference>
<organism evidence="4 5">
    <name type="scientific">Funneliformis caledonium</name>
    <dbReference type="NCBI Taxonomy" id="1117310"/>
    <lineage>
        <taxon>Eukaryota</taxon>
        <taxon>Fungi</taxon>
        <taxon>Fungi incertae sedis</taxon>
        <taxon>Mucoromycota</taxon>
        <taxon>Glomeromycotina</taxon>
        <taxon>Glomeromycetes</taxon>
        <taxon>Glomerales</taxon>
        <taxon>Glomeraceae</taxon>
        <taxon>Funneliformis</taxon>
    </lineage>
</organism>
<dbReference type="AlphaFoldDB" id="A0A9N9H0B8"/>
<dbReference type="Gene3D" id="2.40.50.40">
    <property type="match status" value="2"/>
</dbReference>
<proteinExistence type="predicted"/>
<evidence type="ECO:0000259" key="3">
    <source>
        <dbReference type="SMART" id="SM00300"/>
    </source>
</evidence>
<keyword evidence="5" id="KW-1185">Reference proteome</keyword>
<dbReference type="OrthoDB" id="433924at2759"/>
<gene>
    <name evidence="4" type="ORF">FCALED_LOCUS10930</name>
</gene>
<keyword evidence="2" id="KW-0539">Nucleus</keyword>
<dbReference type="EMBL" id="CAJVPQ010004282">
    <property type="protein sequence ID" value="CAG8648331.1"/>
    <property type="molecule type" value="Genomic_DNA"/>
</dbReference>
<evidence type="ECO:0000256" key="2">
    <source>
        <dbReference type="ARBA" id="ARBA00023242"/>
    </source>
</evidence>
<comment type="subcellular location">
    <subcellularLocation>
        <location evidence="1">Nucleus</location>
    </subcellularLocation>
</comment>
<dbReference type="Pfam" id="PF01393">
    <property type="entry name" value="Chromo_shadow"/>
    <property type="match status" value="1"/>
</dbReference>
<protein>
    <submittedName>
        <fullName evidence="4">8272_t:CDS:1</fullName>
    </submittedName>
</protein>
<evidence type="ECO:0000256" key="1">
    <source>
        <dbReference type="ARBA" id="ARBA00004123"/>
    </source>
</evidence>
<feature type="domain" description="Chromo shadow" evidence="3">
    <location>
        <begin position="119"/>
        <end position="186"/>
    </location>
</feature>
<comment type="caution">
    <text evidence="4">The sequence shown here is derived from an EMBL/GenBank/DDBJ whole genome shotgun (WGS) entry which is preliminary data.</text>
</comment>
<dbReference type="GO" id="GO:0005634">
    <property type="term" value="C:nucleus"/>
    <property type="evidence" value="ECO:0007669"/>
    <property type="project" value="UniProtKB-SubCell"/>
</dbReference>
<evidence type="ECO:0000313" key="5">
    <source>
        <dbReference type="Proteomes" id="UP000789570"/>
    </source>
</evidence>
<evidence type="ECO:0000313" key="4">
    <source>
        <dbReference type="EMBL" id="CAG8648331.1"/>
    </source>
</evidence>
<accession>A0A9N9H0B8</accession>
<sequence length="186" mass="21867">MNFPYIPIYELNEDNIRHYASIFFNSASGYAQYAQYVNEEVQEGPKIEEITMEAILGIKYQRGKVHYLVKWETIDDAEWIEADKCDKQLIKEYLDKCDESVTKTKPNFDNNENDSKGDIPARIKGDWEEQVEKVENMFKHAVTGEWYSSLKWKNGSRSAHPNKVVNIKCPQKVIYYYESRIVFGKE</sequence>
<name>A0A9N9H0B8_9GLOM</name>